<feature type="transmembrane region" description="Helical" evidence="6">
    <location>
        <begin position="268"/>
        <end position="289"/>
    </location>
</feature>
<evidence type="ECO:0000313" key="8">
    <source>
        <dbReference type="EMBL" id="MBM6928350.1"/>
    </source>
</evidence>
<evidence type="ECO:0000256" key="1">
    <source>
        <dbReference type="ARBA" id="ARBA00004651"/>
    </source>
</evidence>
<organism evidence="8 9">
    <name type="scientific">Parasutterella secunda</name>
    <dbReference type="NCBI Taxonomy" id="626947"/>
    <lineage>
        <taxon>Bacteria</taxon>
        <taxon>Pseudomonadati</taxon>
        <taxon>Pseudomonadota</taxon>
        <taxon>Betaproteobacteria</taxon>
        <taxon>Burkholderiales</taxon>
        <taxon>Sutterellaceae</taxon>
        <taxon>Parasutterella</taxon>
    </lineage>
</organism>
<keyword evidence="9" id="KW-1185">Reference proteome</keyword>
<feature type="transmembrane region" description="Helical" evidence="6">
    <location>
        <begin position="359"/>
        <end position="380"/>
    </location>
</feature>
<evidence type="ECO:0000256" key="6">
    <source>
        <dbReference type="SAM" id="Phobius"/>
    </source>
</evidence>
<evidence type="ECO:0000256" key="5">
    <source>
        <dbReference type="ARBA" id="ARBA00023136"/>
    </source>
</evidence>
<evidence type="ECO:0000313" key="9">
    <source>
        <dbReference type="Proteomes" id="UP000777002"/>
    </source>
</evidence>
<dbReference type="RefSeq" id="WP_205049943.1">
    <property type="nucleotide sequence ID" value="NZ_JACJKX010000004.1"/>
</dbReference>
<dbReference type="PANTHER" id="PTHR30294:SF47">
    <property type="entry name" value="INNER MEMBRANE TRANSPORT PERMEASE YHHJ"/>
    <property type="match status" value="1"/>
</dbReference>
<evidence type="ECO:0000259" key="7">
    <source>
        <dbReference type="Pfam" id="PF12698"/>
    </source>
</evidence>
<evidence type="ECO:0000256" key="3">
    <source>
        <dbReference type="ARBA" id="ARBA00022692"/>
    </source>
</evidence>
<dbReference type="PANTHER" id="PTHR30294">
    <property type="entry name" value="MEMBRANE COMPONENT OF ABC TRANSPORTER YHHJ-RELATED"/>
    <property type="match status" value="1"/>
</dbReference>
<feature type="transmembrane region" description="Helical" evidence="6">
    <location>
        <begin position="187"/>
        <end position="207"/>
    </location>
</feature>
<name>A0ABS2GRB3_9BURK</name>
<evidence type="ECO:0000256" key="4">
    <source>
        <dbReference type="ARBA" id="ARBA00022989"/>
    </source>
</evidence>
<sequence length="396" mass="44059">MTNMAALKASVIREVQTVLSRPWDIAMFIVMPVIWCVLIAGLFGNGLIRDVPVGVVNLDHQPESIELEIKLDALPSVKLFSYTTPLEASDAVKRADIYAYLVIPPNWLDRSGTPQAASLELYFPKTLYAIATTLELDIKQTLLADQMQKLERLAQTAGLNSEQAKRATSLVTVHSITLGNIAFNFQAYILPTLIPGILHLALALAVGSRLLAEWRDKNVHDWINIAGGSPLIAFLGKALPWWMLYTLYGFIYVAVMTGYLGWWVQGSLLLWLLGLAFFMAVMTLLPMFLIGVFMPLGWVIVLSCTVGYIAPIFPYTGFSYPLDSMAEPVQWLAMTFPLTHYFQFQGEQWIVAAPLGHSLYTLGKIAIFALVWFGAGYALFKKRVTDECRLESGEAL</sequence>
<gene>
    <name evidence="8" type="ORF">H5985_03600</name>
</gene>
<reference evidence="8 9" key="1">
    <citation type="journal article" date="2021" name="Sci. Rep.">
        <title>The distribution of antibiotic resistance genes in chicken gut microbiota commensals.</title>
        <authorList>
            <person name="Juricova H."/>
            <person name="Matiasovicova J."/>
            <person name="Kubasova T."/>
            <person name="Cejkova D."/>
            <person name="Rychlik I."/>
        </authorList>
    </citation>
    <scope>NUCLEOTIDE SEQUENCE [LARGE SCALE GENOMIC DNA]</scope>
    <source>
        <strain evidence="8 9">An562</strain>
    </source>
</reference>
<feature type="transmembrane region" description="Helical" evidence="6">
    <location>
        <begin position="296"/>
        <end position="315"/>
    </location>
</feature>
<keyword evidence="2" id="KW-1003">Cell membrane</keyword>
<dbReference type="Gene3D" id="3.40.1710.10">
    <property type="entry name" value="abc type-2 transporter like domain"/>
    <property type="match status" value="1"/>
</dbReference>
<keyword evidence="4 6" id="KW-1133">Transmembrane helix</keyword>
<feature type="domain" description="ABC-2 type transporter transmembrane" evidence="7">
    <location>
        <begin position="25"/>
        <end position="376"/>
    </location>
</feature>
<keyword evidence="3 6" id="KW-0812">Transmembrane</keyword>
<proteinExistence type="predicted"/>
<dbReference type="EMBL" id="JACJKX010000004">
    <property type="protein sequence ID" value="MBM6928350.1"/>
    <property type="molecule type" value="Genomic_DNA"/>
</dbReference>
<dbReference type="InterPro" id="IPR013525">
    <property type="entry name" value="ABC2_TM"/>
</dbReference>
<dbReference type="InterPro" id="IPR051449">
    <property type="entry name" value="ABC-2_transporter_component"/>
</dbReference>
<dbReference type="Pfam" id="PF12698">
    <property type="entry name" value="ABC2_membrane_3"/>
    <property type="match status" value="1"/>
</dbReference>
<feature type="transmembrane region" description="Helical" evidence="6">
    <location>
        <begin position="25"/>
        <end position="48"/>
    </location>
</feature>
<protein>
    <submittedName>
        <fullName evidence="8">ABC transporter permease</fullName>
    </submittedName>
</protein>
<dbReference type="Proteomes" id="UP000777002">
    <property type="component" value="Unassembled WGS sequence"/>
</dbReference>
<comment type="caution">
    <text evidence="8">The sequence shown here is derived from an EMBL/GenBank/DDBJ whole genome shotgun (WGS) entry which is preliminary data.</text>
</comment>
<comment type="subcellular location">
    <subcellularLocation>
        <location evidence="1">Cell membrane</location>
        <topology evidence="1">Multi-pass membrane protein</topology>
    </subcellularLocation>
</comment>
<keyword evidence="5 6" id="KW-0472">Membrane</keyword>
<accession>A0ABS2GRB3</accession>
<evidence type="ECO:0000256" key="2">
    <source>
        <dbReference type="ARBA" id="ARBA00022475"/>
    </source>
</evidence>
<feature type="transmembrane region" description="Helical" evidence="6">
    <location>
        <begin position="219"/>
        <end position="235"/>
    </location>
</feature>
<feature type="transmembrane region" description="Helical" evidence="6">
    <location>
        <begin position="242"/>
        <end position="262"/>
    </location>
</feature>